<keyword evidence="1" id="KW-1133">Transmembrane helix</keyword>
<feature type="transmembrane region" description="Helical" evidence="1">
    <location>
        <begin position="6"/>
        <end position="27"/>
    </location>
</feature>
<protein>
    <recommendedName>
        <fullName evidence="4">Secreted protein</fullName>
    </recommendedName>
</protein>
<organism evidence="2 3">
    <name type="scientific">Streptomyces subrutilus</name>
    <dbReference type="NCBI Taxonomy" id="36818"/>
    <lineage>
        <taxon>Bacteria</taxon>
        <taxon>Bacillati</taxon>
        <taxon>Actinomycetota</taxon>
        <taxon>Actinomycetes</taxon>
        <taxon>Kitasatosporales</taxon>
        <taxon>Streptomycetaceae</taxon>
        <taxon>Streptomyces</taxon>
    </lineage>
</organism>
<proteinExistence type="predicted"/>
<dbReference type="STRING" id="36818.BGK67_03465"/>
<keyword evidence="1" id="KW-0472">Membrane</keyword>
<evidence type="ECO:0000313" key="2">
    <source>
        <dbReference type="EMBL" id="OEJ30534.1"/>
    </source>
</evidence>
<keyword evidence="1" id="KW-0812">Transmembrane</keyword>
<gene>
    <name evidence="2" type="ORF">BGK67_03465</name>
</gene>
<reference evidence="2 3" key="1">
    <citation type="submission" date="2016-08" db="EMBL/GenBank/DDBJ databases">
        <title>The complete genome of Streptomyces subrutilus 10-1-1.</title>
        <authorList>
            <person name="Chen X."/>
        </authorList>
    </citation>
    <scope>NUCLEOTIDE SEQUENCE [LARGE SCALE GENOMIC DNA]</scope>
    <source>
        <strain evidence="2 3">10-1-1</strain>
    </source>
</reference>
<sequence length="178" mass="20483">MSTSTLLAVLIPVVVVLVLVGIAAWMFQRRRRLQERFGPEYERTVEHTGSKHAADAELRERQARHDDLDIRELPAEERRRYADAWTTVQQRFVDRPEGAVAQADELVTRLMRDRGYPTEGYEQQLRELSVEHGQTLEHYRAAHAVNVRSSSGQATTEELRGAMVHYRALFDELVGTTR</sequence>
<evidence type="ECO:0000313" key="3">
    <source>
        <dbReference type="Proteomes" id="UP000095705"/>
    </source>
</evidence>
<comment type="caution">
    <text evidence="2">The sequence shown here is derived from an EMBL/GenBank/DDBJ whole genome shotgun (WGS) entry which is preliminary data.</text>
</comment>
<name>A0A1E5PLY5_9ACTN</name>
<dbReference type="RefSeq" id="WP_069918680.1">
    <property type="nucleotide sequence ID" value="NZ_MEHK01000001.1"/>
</dbReference>
<accession>A0A1E5PLY5</accession>
<dbReference type="EMBL" id="MEHK01000001">
    <property type="protein sequence ID" value="OEJ30534.1"/>
    <property type="molecule type" value="Genomic_DNA"/>
</dbReference>
<dbReference type="AlphaFoldDB" id="A0A1E5PLY5"/>
<dbReference type="Proteomes" id="UP000095705">
    <property type="component" value="Unassembled WGS sequence"/>
</dbReference>
<dbReference type="OrthoDB" id="7502542at2"/>
<keyword evidence="3" id="KW-1185">Reference proteome</keyword>
<evidence type="ECO:0000256" key="1">
    <source>
        <dbReference type="SAM" id="Phobius"/>
    </source>
</evidence>
<evidence type="ECO:0008006" key="4">
    <source>
        <dbReference type="Google" id="ProtNLM"/>
    </source>
</evidence>